<accession>A0ABN9L9R4</accession>
<dbReference type="EMBL" id="CAUEEQ010012670">
    <property type="protein sequence ID" value="CAJ0936691.1"/>
    <property type="molecule type" value="Genomic_DNA"/>
</dbReference>
<comment type="caution">
    <text evidence="1">The sequence shown here is derived from an EMBL/GenBank/DDBJ whole genome shotgun (WGS) entry which is preliminary data.</text>
</comment>
<keyword evidence="2" id="KW-1185">Reference proteome</keyword>
<evidence type="ECO:0000313" key="1">
    <source>
        <dbReference type="EMBL" id="CAJ0936691.1"/>
    </source>
</evidence>
<reference evidence="1" key="1">
    <citation type="submission" date="2023-07" db="EMBL/GenBank/DDBJ databases">
        <authorList>
            <person name="Stuckert A."/>
        </authorList>
    </citation>
    <scope>NUCLEOTIDE SEQUENCE</scope>
</reference>
<sequence>MLHRCLPQVSEFSQPPLFSYKRSRTIASTLVRSNVGSFKKSNQLTFTGQTRKSCFPCLSCVNCCLILKGSCFTHPVTNEVFKICHFLTCDSEYVIYLLTRMSMSFMTSCDFKTRINQHRHPIRKKRMDLPVSKHFSKKNHTEKKLRFCIIDTIPVQRRGGDRLRMLKRRELEWIMKLNTLKPHGLNVDFKCMPPYEATSS</sequence>
<gene>
    <name evidence="1" type="ORF">RIMI_LOCUS6877427</name>
</gene>
<name>A0ABN9L9R4_9NEOB</name>
<organism evidence="1 2">
    <name type="scientific">Ranitomeya imitator</name>
    <name type="common">mimic poison frog</name>
    <dbReference type="NCBI Taxonomy" id="111125"/>
    <lineage>
        <taxon>Eukaryota</taxon>
        <taxon>Metazoa</taxon>
        <taxon>Chordata</taxon>
        <taxon>Craniata</taxon>
        <taxon>Vertebrata</taxon>
        <taxon>Euteleostomi</taxon>
        <taxon>Amphibia</taxon>
        <taxon>Batrachia</taxon>
        <taxon>Anura</taxon>
        <taxon>Neobatrachia</taxon>
        <taxon>Hyloidea</taxon>
        <taxon>Dendrobatidae</taxon>
        <taxon>Dendrobatinae</taxon>
        <taxon>Ranitomeya</taxon>
    </lineage>
</organism>
<evidence type="ECO:0000313" key="2">
    <source>
        <dbReference type="Proteomes" id="UP001176940"/>
    </source>
</evidence>
<protein>
    <submittedName>
        <fullName evidence="1">Uncharacterized protein</fullName>
    </submittedName>
</protein>
<dbReference type="PANTHER" id="PTHR21301">
    <property type="entry name" value="REVERSE TRANSCRIPTASE"/>
    <property type="match status" value="1"/>
</dbReference>
<dbReference type="PANTHER" id="PTHR21301:SF12">
    <property type="match status" value="1"/>
</dbReference>
<proteinExistence type="predicted"/>
<dbReference type="Proteomes" id="UP001176940">
    <property type="component" value="Unassembled WGS sequence"/>
</dbReference>